<proteinExistence type="predicted"/>
<evidence type="ECO:0000313" key="2">
    <source>
        <dbReference type="Proteomes" id="UP000480222"/>
    </source>
</evidence>
<evidence type="ECO:0000313" key="1">
    <source>
        <dbReference type="EMBL" id="CAB0605093.1"/>
    </source>
</evidence>
<reference evidence="1 2" key="1">
    <citation type="submission" date="2020-02" db="EMBL/GenBank/DDBJ databases">
        <authorList>
            <person name="Brisse S."/>
        </authorList>
    </citation>
    <scope>NUCLEOTIDE SEQUENCE [LARGE SCALE GENOMIC DNA]</scope>
    <source>
        <strain evidence="1">CIP107547</strain>
    </source>
</reference>
<dbReference type="Proteomes" id="UP000480222">
    <property type="component" value="Unassembled WGS sequence"/>
</dbReference>
<gene>
    <name evidence="1" type="ORF">CIP107547_01456</name>
</gene>
<name>A0A1X4LMR7_CORDP</name>
<comment type="caution">
    <text evidence="1">The sequence shown here is derived from an EMBL/GenBank/DDBJ whole genome shotgun (WGS) entry which is preliminary data.</text>
</comment>
<accession>A0A1X4LMR7</accession>
<dbReference type="OMA" id="TEAYPHA"/>
<dbReference type="EMBL" id="CADDAV010000018">
    <property type="protein sequence ID" value="CAB0605093.1"/>
    <property type="molecule type" value="Genomic_DNA"/>
</dbReference>
<organism evidence="1 2">
    <name type="scientific">Corynebacterium diphtheriae</name>
    <dbReference type="NCBI Taxonomy" id="1717"/>
    <lineage>
        <taxon>Bacteria</taxon>
        <taxon>Bacillati</taxon>
        <taxon>Actinomycetota</taxon>
        <taxon>Actinomycetes</taxon>
        <taxon>Mycobacteriales</taxon>
        <taxon>Corynebacteriaceae</taxon>
        <taxon>Corynebacterium</taxon>
    </lineage>
</organism>
<sequence>MKNLTPYKASKKEVPITALGTTTEAHPHALMRGATPTTHSQSLIVNALHVAGPTLGIDAGGLIPDVTDHNSWVATVGSVDPLEMLEVQLCNATAPFILFNRLRPALEASPARRKYVVNVSAMEGVFSRGYKGPWTSTPIWPKLR</sequence>
<dbReference type="AlphaFoldDB" id="A0A1X4LMR7"/>
<protein>
    <submittedName>
        <fullName evidence="1">Uncharacterized protein</fullName>
    </submittedName>
</protein>